<feature type="signal peptide" evidence="1">
    <location>
        <begin position="1"/>
        <end position="25"/>
    </location>
</feature>
<dbReference type="SUPFAM" id="SSF49373">
    <property type="entry name" value="Invasin/intimin cell-adhesion fragments"/>
    <property type="match status" value="1"/>
</dbReference>
<dbReference type="Gene3D" id="2.60.40.10">
    <property type="entry name" value="Immunoglobulins"/>
    <property type="match status" value="1"/>
</dbReference>
<keyword evidence="4" id="KW-1185">Reference proteome</keyword>
<dbReference type="InterPro" id="IPR036116">
    <property type="entry name" value="FN3_sf"/>
</dbReference>
<dbReference type="EMBL" id="JAAIPF010000054">
    <property type="protein sequence ID" value="NSF75248.1"/>
    <property type="molecule type" value="Genomic_DNA"/>
</dbReference>
<protein>
    <recommendedName>
        <fullName evidence="2">BIG2 domain-containing protein</fullName>
    </recommendedName>
</protein>
<gene>
    <name evidence="3" type="ORF">G4952_15915</name>
</gene>
<dbReference type="InterPro" id="IPR003343">
    <property type="entry name" value="Big_2"/>
</dbReference>
<dbReference type="Proteomes" id="UP000822152">
    <property type="component" value="Unassembled WGS sequence"/>
</dbReference>
<evidence type="ECO:0000259" key="2">
    <source>
        <dbReference type="SMART" id="SM00635"/>
    </source>
</evidence>
<feature type="chain" id="PRO_5045382508" description="BIG2 domain-containing protein" evidence="1">
    <location>
        <begin position="26"/>
        <end position="783"/>
    </location>
</feature>
<dbReference type="RefSeq" id="WP_173744388.1">
    <property type="nucleotide sequence ID" value="NZ_JAAIPF010000054.1"/>
</dbReference>
<evidence type="ECO:0000313" key="3">
    <source>
        <dbReference type="EMBL" id="NSF75248.1"/>
    </source>
</evidence>
<keyword evidence="1" id="KW-0732">Signal</keyword>
<dbReference type="InterPro" id="IPR013783">
    <property type="entry name" value="Ig-like_fold"/>
</dbReference>
<evidence type="ECO:0000313" key="4">
    <source>
        <dbReference type="Proteomes" id="UP000822152"/>
    </source>
</evidence>
<dbReference type="Gene3D" id="2.60.40.1080">
    <property type="match status" value="1"/>
</dbReference>
<name>A0ABX2GUH2_9FIRM</name>
<organism evidence="3 4">
    <name type="scientific">Blautia wexlerae</name>
    <dbReference type="NCBI Taxonomy" id="418240"/>
    <lineage>
        <taxon>Bacteria</taxon>
        <taxon>Bacillati</taxon>
        <taxon>Bacillota</taxon>
        <taxon>Clostridia</taxon>
        <taxon>Lachnospirales</taxon>
        <taxon>Lachnospiraceae</taxon>
        <taxon>Blautia</taxon>
    </lineage>
</organism>
<dbReference type="InterPro" id="IPR008964">
    <property type="entry name" value="Invasin/intimin_cell_adhesion"/>
</dbReference>
<dbReference type="SUPFAM" id="SSF49265">
    <property type="entry name" value="Fibronectin type III"/>
    <property type="match status" value="1"/>
</dbReference>
<feature type="domain" description="BIG2" evidence="2">
    <location>
        <begin position="512"/>
        <end position="590"/>
    </location>
</feature>
<proteinExistence type="predicted"/>
<dbReference type="SMART" id="SM00635">
    <property type="entry name" value="BID_2"/>
    <property type="match status" value="1"/>
</dbReference>
<dbReference type="CDD" id="cd00063">
    <property type="entry name" value="FN3"/>
    <property type="match status" value="1"/>
</dbReference>
<comment type="caution">
    <text evidence="3">The sequence shown here is derived from an EMBL/GenBank/DDBJ whole genome shotgun (WGS) entry which is preliminary data.</text>
</comment>
<dbReference type="InterPro" id="IPR003961">
    <property type="entry name" value="FN3_dom"/>
</dbReference>
<evidence type="ECO:0000256" key="1">
    <source>
        <dbReference type="SAM" id="SignalP"/>
    </source>
</evidence>
<sequence>MLKKKLIALLLASSMVLAGFVSVYGAEDFTDSGDGATMESVTENEWDEDCFSDTEDGDFTSEESGDALFSDEKEIPAVQNGEVCIENAGQGMTAGTSVYNSKSSFGRRKTFPQLADMGNSPGSYSLNWANPEYTSYYTDTAGNLHIVAWKNQILYDVSCNPDLNITSVTKVKLQLPLWGGFYAAPDGNFYVVTGQKNLDENDRLTVVRVLKYDRTWKLLGATDISGDYTNMFKGIYIPFDGASLRMTQIGSTLIVHTGREMYGMDGIHHQSDVTFVINTQDMTLINSDMPYCSHSFNQFVVNDGYNVYFLDHGDAYDRGLILSSFSASSDGHIAQRSAVNIFPFMGPAGQNYTGCQVTGFSLAGDNLITVGRSVPHSFSVNGLTGYEDLNLNAFMIITDKNSKASRFIWLTQYSPSGDVIRLTEPKLIPVGNNQYAVLFSDETSKQSVLHYLLMDGSGNILLSKLYKNVTIQTDSQPILWGRNIVWTSGNYDNHNYDGTETFLYEIPVVTTPLSGIALDQTSLTLDEGKTQKLTPSFAPVDSDDVKDMSWTSSNPKIVSVSADGTIKGNGYGQAVITASTGEFQAQCQVTVRVSETDDPLATPTLKLSQKAANKMRLIWKKVPGAKGYQIYCKTNAQSSYKRIKTLKTGTVSYDAAVVPGVKYSFKVRAYGTNASGKTKYSRFSPVKSQKAVVPAPSKISCKMSTGGTLVSWSKVAGASGYVIYRNGEAAKTVKASISSWKDPESYDSQTGMYWIDNYYIKAFKNVNGKRIYSKPTKTVNFRS</sequence>
<dbReference type="Pfam" id="PF02368">
    <property type="entry name" value="Big_2"/>
    <property type="match status" value="1"/>
</dbReference>
<accession>A0ABX2GUH2</accession>
<reference evidence="3 4" key="1">
    <citation type="journal article" date="2020" name="Cell Host Microbe">
        <title>Functional and Genomic Variation between Human-Derived Isolates of Lachnospiraceae Reveals Inter- and Intra-Species Diversity.</title>
        <authorList>
            <person name="Sorbara M.T."/>
            <person name="Littmann E.R."/>
            <person name="Fontana E."/>
            <person name="Moody T.U."/>
            <person name="Kohout C.E."/>
            <person name="Gjonbalaj M."/>
            <person name="Eaton V."/>
            <person name="Seok R."/>
            <person name="Leiner I.M."/>
            <person name="Pamer E.G."/>
        </authorList>
    </citation>
    <scope>NUCLEOTIDE SEQUENCE [LARGE SCALE GENOMIC DNA]</scope>
    <source>
        <strain evidence="3 4">MSK.20.11</strain>
    </source>
</reference>